<comment type="caution">
    <text evidence="1">The sequence shown here is derived from an EMBL/GenBank/DDBJ whole genome shotgun (WGS) entry which is preliminary data.</text>
</comment>
<gene>
    <name evidence="1" type="ORF">OW717_00955</name>
</gene>
<dbReference type="Proteomes" id="UP001308776">
    <property type="component" value="Unassembled WGS sequence"/>
</dbReference>
<evidence type="ECO:0000313" key="2">
    <source>
        <dbReference type="Proteomes" id="UP001308776"/>
    </source>
</evidence>
<dbReference type="EMBL" id="JAQGFR010000022">
    <property type="protein sequence ID" value="MEB8512609.1"/>
    <property type="molecule type" value="Genomic_DNA"/>
</dbReference>
<protein>
    <submittedName>
        <fullName evidence="1">Uncharacterized protein</fullName>
    </submittedName>
</protein>
<name>A0ABU6FKN3_9PROT</name>
<organism evidence="1 2">
    <name type="scientific">Acidithiobacillus ferriphilus</name>
    <dbReference type="NCBI Taxonomy" id="1689834"/>
    <lineage>
        <taxon>Bacteria</taxon>
        <taxon>Pseudomonadati</taxon>
        <taxon>Pseudomonadota</taxon>
        <taxon>Acidithiobacillia</taxon>
        <taxon>Acidithiobacillales</taxon>
        <taxon>Acidithiobacillaceae</taxon>
        <taxon>Acidithiobacillus</taxon>
    </lineage>
</organism>
<proteinExistence type="predicted"/>
<sequence>MKKAIIISIIMLSILIAEAPMAFAIDFFSTRLAAHNHCPHDTVVWLNTATGIWHYKGERWYGNTRQGAYVCEREAARAGDRGTENGQ</sequence>
<evidence type="ECO:0000313" key="1">
    <source>
        <dbReference type="EMBL" id="MEB8512609.1"/>
    </source>
</evidence>
<reference evidence="1 2" key="1">
    <citation type="submission" date="2022-11" db="EMBL/GenBank/DDBJ databases">
        <title>Comparative genomics analysis of Acidithiobacillus ferriphilus.</title>
        <authorList>
            <person name="Ma L."/>
        </authorList>
    </citation>
    <scope>NUCLEOTIDE SEQUENCE [LARGE SCALE GENOMIC DNA]</scope>
    <source>
        <strain evidence="1 2">DY15</strain>
    </source>
</reference>
<dbReference type="RefSeq" id="WP_155735325.1">
    <property type="nucleotide sequence ID" value="NZ_JAAZUC010000116.1"/>
</dbReference>
<accession>A0ABU6FKN3</accession>
<keyword evidence="2" id="KW-1185">Reference proteome</keyword>